<reference evidence="3 4" key="1">
    <citation type="journal article" date="2014" name="Genome Announc.">
        <title>Complete Genome Sequence of the Thermophilic Polychlorinated Biphenyl Degrader Geobacillus sp. Strain JF8 (NBRC 109937).</title>
        <authorList>
            <person name="Shintani M."/>
            <person name="Ohtsubo Y."/>
            <person name="Fukuda K."/>
            <person name="Hosoyama A."/>
            <person name="Ohji S."/>
            <person name="Yamazoe A."/>
            <person name="Fujita N."/>
            <person name="Nagata Y."/>
            <person name="Tsuda M."/>
            <person name="Hatta T."/>
            <person name="Kimbara K."/>
        </authorList>
    </citation>
    <scope>NUCLEOTIDE SEQUENCE [LARGE SCALE GENOMIC DNA]</scope>
    <source>
        <strain evidence="3 4">JF8</strain>
    </source>
</reference>
<evidence type="ECO:0000313" key="4">
    <source>
        <dbReference type="Proteomes" id="UP000015500"/>
    </source>
</evidence>
<dbReference type="RefSeq" id="WP_020959863.1">
    <property type="nucleotide sequence ID" value="NC_022080.4"/>
</dbReference>
<dbReference type="Proteomes" id="UP000015500">
    <property type="component" value="Chromosome"/>
</dbReference>
<evidence type="ECO:0000256" key="2">
    <source>
        <dbReference type="SAM" id="SignalP"/>
    </source>
</evidence>
<dbReference type="HOGENOM" id="CLU_3136094_0_0_9"/>
<gene>
    <name evidence="3" type="ORF">M493_08910</name>
</gene>
<keyword evidence="2" id="KW-0732">Signal</keyword>
<feature type="chain" id="PRO_5039065320" evidence="2">
    <location>
        <begin position="23"/>
        <end position="49"/>
    </location>
</feature>
<dbReference type="AlphaFoldDB" id="S5ZCW6"/>
<dbReference type="PATRIC" id="fig|1345697.3.peg.1713"/>
<dbReference type="KEGG" id="gjf:M493_08910"/>
<dbReference type="EMBL" id="CP006254">
    <property type="protein sequence ID" value="AGT32055.1"/>
    <property type="molecule type" value="Genomic_DNA"/>
</dbReference>
<evidence type="ECO:0000313" key="3">
    <source>
        <dbReference type="EMBL" id="AGT32055.1"/>
    </source>
</evidence>
<dbReference type="STRING" id="1921421.M493_08910"/>
<proteinExistence type="predicted"/>
<sequence length="49" mass="5228">MRKRWMPLAAICALAVSLCAGCGQDEERPEKRNQSSNMGGGMNTSGTGR</sequence>
<organism evidence="3 4">
    <name type="scientific">Geobacillus genomosp. 3</name>
    <dbReference type="NCBI Taxonomy" id="1921421"/>
    <lineage>
        <taxon>Bacteria</taxon>
        <taxon>Bacillati</taxon>
        <taxon>Bacillota</taxon>
        <taxon>Bacilli</taxon>
        <taxon>Bacillales</taxon>
        <taxon>Anoxybacillaceae</taxon>
        <taxon>Geobacillus</taxon>
    </lineage>
</organism>
<keyword evidence="4" id="KW-1185">Reference proteome</keyword>
<accession>S5ZCW6</accession>
<feature type="region of interest" description="Disordered" evidence="1">
    <location>
        <begin position="25"/>
        <end position="49"/>
    </location>
</feature>
<protein>
    <submittedName>
        <fullName evidence="3">Uncharacterized protein</fullName>
    </submittedName>
</protein>
<name>S5ZCW6_GEOG3</name>
<feature type="signal peptide" evidence="2">
    <location>
        <begin position="1"/>
        <end position="22"/>
    </location>
</feature>
<evidence type="ECO:0000256" key="1">
    <source>
        <dbReference type="SAM" id="MobiDB-lite"/>
    </source>
</evidence>
<feature type="compositionally biased region" description="Gly residues" evidence="1">
    <location>
        <begin position="38"/>
        <end position="49"/>
    </location>
</feature>